<feature type="region of interest" description="Disordered" evidence="1">
    <location>
        <begin position="128"/>
        <end position="147"/>
    </location>
</feature>
<feature type="compositionally biased region" description="Basic residues" evidence="1">
    <location>
        <begin position="135"/>
        <end position="147"/>
    </location>
</feature>
<reference evidence="2" key="1">
    <citation type="submission" date="2021-06" db="EMBL/GenBank/DDBJ databases">
        <authorList>
            <person name="Kallberg Y."/>
            <person name="Tangrot J."/>
            <person name="Rosling A."/>
        </authorList>
    </citation>
    <scope>NUCLEOTIDE SEQUENCE</scope>
    <source>
        <strain evidence="2">FL130A</strain>
    </source>
</reference>
<dbReference type="OrthoDB" id="2342176at2759"/>
<evidence type="ECO:0000313" key="2">
    <source>
        <dbReference type="EMBL" id="CAG8540512.1"/>
    </source>
</evidence>
<keyword evidence="3" id="KW-1185">Reference proteome</keyword>
<evidence type="ECO:0000256" key="1">
    <source>
        <dbReference type="SAM" id="MobiDB-lite"/>
    </source>
</evidence>
<organism evidence="2 3">
    <name type="scientific">Ambispora leptoticha</name>
    <dbReference type="NCBI Taxonomy" id="144679"/>
    <lineage>
        <taxon>Eukaryota</taxon>
        <taxon>Fungi</taxon>
        <taxon>Fungi incertae sedis</taxon>
        <taxon>Mucoromycota</taxon>
        <taxon>Glomeromycotina</taxon>
        <taxon>Glomeromycetes</taxon>
        <taxon>Archaeosporales</taxon>
        <taxon>Ambisporaceae</taxon>
        <taxon>Ambispora</taxon>
    </lineage>
</organism>
<evidence type="ECO:0000313" key="3">
    <source>
        <dbReference type="Proteomes" id="UP000789508"/>
    </source>
</evidence>
<dbReference type="AlphaFoldDB" id="A0A9N9FJ85"/>
<comment type="caution">
    <text evidence="2">The sequence shown here is derived from an EMBL/GenBank/DDBJ whole genome shotgun (WGS) entry which is preliminary data.</text>
</comment>
<gene>
    <name evidence="2" type="ORF">ALEPTO_LOCUS5386</name>
</gene>
<dbReference type="Proteomes" id="UP000789508">
    <property type="component" value="Unassembled WGS sequence"/>
</dbReference>
<name>A0A9N9FJ85_9GLOM</name>
<accession>A0A9N9FJ85</accession>
<dbReference type="Gene3D" id="2.70.50.70">
    <property type="match status" value="1"/>
</dbReference>
<proteinExistence type="predicted"/>
<sequence length="185" mass="20419">MTFPPVRIPEGENGLKIARGPAVDYKCNGMKPGPVHSQFTSGGLININWKIETPLEGTCFIELSLTGKDTEFSTIGTIENCADTSGDFETKVQLPSDATSEHGTLRFRWVPRLSGATVIDCADVSISSDNTSSQSKRKRNNNKARNLNKRKPILEDSFFKRDLASDSDIESQHNSKRQIPCEICV</sequence>
<dbReference type="EMBL" id="CAJVPS010001501">
    <property type="protein sequence ID" value="CAG8540512.1"/>
    <property type="molecule type" value="Genomic_DNA"/>
</dbReference>
<protein>
    <submittedName>
        <fullName evidence="2">5849_t:CDS:1</fullName>
    </submittedName>
</protein>